<keyword evidence="1 4" id="KW-0479">Metal-binding</keyword>
<feature type="domain" description="RING-type" evidence="6">
    <location>
        <begin position="3"/>
        <end position="44"/>
    </location>
</feature>
<sequence length="247" mass="28729">MHCNTCFRRQSQIKLWLTSCGHLTCPDCYLDAVKNPTKVCPLCKKKCQALEISRTMRPDMLDLFRDPKEYVGELVKKLQLTMEFQVSKSNLKDTLQEYEVCKIRQEETKQKLVRMEEERRRLKQLLEHREMIRIKKKKYKLKQLEKEADIFPAADETTQAPDLESLFSESFSNDLSESDTSSEIATSTPLFTVNQSQRVKHLREMFSGGQHLPSPIIGHSKFDAERSPSDFLFATSTPLRPFSNDPF</sequence>
<evidence type="ECO:0000256" key="4">
    <source>
        <dbReference type="PROSITE-ProRule" id="PRU00175"/>
    </source>
</evidence>
<evidence type="ECO:0000256" key="3">
    <source>
        <dbReference type="ARBA" id="ARBA00023254"/>
    </source>
</evidence>
<reference evidence="7" key="1">
    <citation type="submission" date="2020-10" db="EMBL/GenBank/DDBJ databases">
        <authorList>
            <person name="Kikuchi T."/>
        </authorList>
    </citation>
    <scope>NUCLEOTIDE SEQUENCE</scope>
    <source>
        <strain evidence="7">NKZ352</strain>
    </source>
</reference>
<protein>
    <recommendedName>
        <fullName evidence="6">RING-type domain-containing protein</fullName>
    </recommendedName>
</protein>
<dbReference type="Gene3D" id="3.30.40.10">
    <property type="entry name" value="Zinc/RING finger domain, C3HC4 (zinc finger)"/>
    <property type="match status" value="1"/>
</dbReference>
<evidence type="ECO:0000313" key="8">
    <source>
        <dbReference type="Proteomes" id="UP000835052"/>
    </source>
</evidence>
<dbReference type="PROSITE" id="PS50089">
    <property type="entry name" value="ZF_RING_2"/>
    <property type="match status" value="1"/>
</dbReference>
<keyword evidence="8" id="KW-1185">Reference proteome</keyword>
<keyword evidence="3" id="KW-0469">Meiosis</keyword>
<organism evidence="7 8">
    <name type="scientific">Caenorhabditis auriculariae</name>
    <dbReference type="NCBI Taxonomy" id="2777116"/>
    <lineage>
        <taxon>Eukaryota</taxon>
        <taxon>Metazoa</taxon>
        <taxon>Ecdysozoa</taxon>
        <taxon>Nematoda</taxon>
        <taxon>Chromadorea</taxon>
        <taxon>Rhabditida</taxon>
        <taxon>Rhabditina</taxon>
        <taxon>Rhabditomorpha</taxon>
        <taxon>Rhabditoidea</taxon>
        <taxon>Rhabditidae</taxon>
        <taxon>Peloderinae</taxon>
        <taxon>Caenorhabditis</taxon>
    </lineage>
</organism>
<dbReference type="GO" id="GO:0000795">
    <property type="term" value="C:synaptonemal complex"/>
    <property type="evidence" value="ECO:0007669"/>
    <property type="project" value="InterPro"/>
</dbReference>
<dbReference type="InterPro" id="IPR042123">
    <property type="entry name" value="Zip3/RNF212-like"/>
</dbReference>
<dbReference type="Proteomes" id="UP000835052">
    <property type="component" value="Unassembled WGS sequence"/>
</dbReference>
<name>A0A8S1HNR3_9PELO</name>
<dbReference type="GO" id="GO:0007129">
    <property type="term" value="P:homologous chromosome pairing at meiosis"/>
    <property type="evidence" value="ECO:0007669"/>
    <property type="project" value="TreeGrafter"/>
</dbReference>
<feature type="coiled-coil region" evidence="5">
    <location>
        <begin position="98"/>
        <end position="135"/>
    </location>
</feature>
<keyword evidence="1 4" id="KW-0863">Zinc-finger</keyword>
<dbReference type="InterPro" id="IPR001841">
    <property type="entry name" value="Znf_RING"/>
</dbReference>
<dbReference type="PANTHER" id="PTHR22663">
    <property type="entry name" value="RING FINGER PROTEIN NARYA-RELATED"/>
    <property type="match status" value="1"/>
</dbReference>
<evidence type="ECO:0000256" key="1">
    <source>
        <dbReference type="ARBA" id="ARBA00022771"/>
    </source>
</evidence>
<dbReference type="InterPro" id="IPR013083">
    <property type="entry name" value="Znf_RING/FYVE/PHD"/>
</dbReference>
<evidence type="ECO:0000259" key="6">
    <source>
        <dbReference type="PROSITE" id="PS50089"/>
    </source>
</evidence>
<evidence type="ECO:0000256" key="5">
    <source>
        <dbReference type="SAM" id="Coils"/>
    </source>
</evidence>
<dbReference type="GO" id="GO:0019789">
    <property type="term" value="F:SUMO transferase activity"/>
    <property type="evidence" value="ECO:0007669"/>
    <property type="project" value="InterPro"/>
</dbReference>
<evidence type="ECO:0000256" key="2">
    <source>
        <dbReference type="ARBA" id="ARBA00022833"/>
    </source>
</evidence>
<proteinExistence type="predicted"/>
<dbReference type="OrthoDB" id="5817957at2759"/>
<dbReference type="GO" id="GO:0008270">
    <property type="term" value="F:zinc ion binding"/>
    <property type="evidence" value="ECO:0007669"/>
    <property type="project" value="UniProtKB-KW"/>
</dbReference>
<comment type="caution">
    <text evidence="7">The sequence shown here is derived from an EMBL/GenBank/DDBJ whole genome shotgun (WGS) entry which is preliminary data.</text>
</comment>
<evidence type="ECO:0000313" key="7">
    <source>
        <dbReference type="EMBL" id="CAD6196597.1"/>
    </source>
</evidence>
<dbReference type="Pfam" id="PF14634">
    <property type="entry name" value="zf-RING_5"/>
    <property type="match status" value="1"/>
</dbReference>
<dbReference type="SUPFAM" id="SSF57850">
    <property type="entry name" value="RING/U-box"/>
    <property type="match status" value="1"/>
</dbReference>
<gene>
    <name evidence="7" type="ORF">CAUJ_LOCUS12511</name>
</gene>
<dbReference type="AlphaFoldDB" id="A0A8S1HNR3"/>
<dbReference type="GO" id="GO:0007131">
    <property type="term" value="P:reciprocal meiotic recombination"/>
    <property type="evidence" value="ECO:0007669"/>
    <property type="project" value="InterPro"/>
</dbReference>
<accession>A0A8S1HNR3</accession>
<dbReference type="GO" id="GO:0016925">
    <property type="term" value="P:protein sumoylation"/>
    <property type="evidence" value="ECO:0007669"/>
    <property type="project" value="TreeGrafter"/>
</dbReference>
<dbReference type="EMBL" id="CAJGYM010000075">
    <property type="protein sequence ID" value="CAD6196597.1"/>
    <property type="molecule type" value="Genomic_DNA"/>
</dbReference>
<keyword evidence="5" id="KW-0175">Coiled coil</keyword>
<dbReference type="PANTHER" id="PTHR22663:SF17">
    <property type="entry name" value="RING FINGER PROTEIN NARYA-RELATED"/>
    <property type="match status" value="1"/>
</dbReference>
<keyword evidence="2" id="KW-0862">Zinc</keyword>